<dbReference type="Proteomes" id="UP000015453">
    <property type="component" value="Unassembled WGS sequence"/>
</dbReference>
<dbReference type="PANTHER" id="PTHR43394">
    <property type="entry name" value="ATP-DEPENDENT PERMEASE MDL1, MITOCHONDRIAL"/>
    <property type="match status" value="1"/>
</dbReference>
<dbReference type="GO" id="GO:0090374">
    <property type="term" value="P:oligopeptide export from mitochondrion"/>
    <property type="evidence" value="ECO:0007669"/>
    <property type="project" value="TreeGrafter"/>
</dbReference>
<feature type="compositionally biased region" description="Basic and acidic residues" evidence="9">
    <location>
        <begin position="1"/>
        <end position="15"/>
    </location>
</feature>
<evidence type="ECO:0000256" key="8">
    <source>
        <dbReference type="ARBA" id="ARBA00023136"/>
    </source>
</evidence>
<evidence type="ECO:0000256" key="10">
    <source>
        <dbReference type="SAM" id="Phobius"/>
    </source>
</evidence>
<dbReference type="InterPro" id="IPR039421">
    <property type="entry name" value="Type_1_exporter"/>
</dbReference>
<evidence type="ECO:0000256" key="2">
    <source>
        <dbReference type="ARBA" id="ARBA00007577"/>
    </source>
</evidence>
<protein>
    <recommendedName>
        <fullName evidence="11">ABC transmembrane type-1 domain-containing protein</fullName>
    </recommendedName>
</protein>
<feature type="domain" description="ABC transmembrane type-1" evidence="11">
    <location>
        <begin position="121"/>
        <end position="384"/>
    </location>
</feature>
<keyword evidence="6" id="KW-0067">ATP-binding</keyword>
<dbReference type="InterPro" id="IPR036640">
    <property type="entry name" value="ABC1_TM_sf"/>
</dbReference>
<evidence type="ECO:0000256" key="9">
    <source>
        <dbReference type="SAM" id="MobiDB-lite"/>
    </source>
</evidence>
<evidence type="ECO:0000256" key="7">
    <source>
        <dbReference type="ARBA" id="ARBA00022989"/>
    </source>
</evidence>
<dbReference type="PANTHER" id="PTHR43394:SF18">
    <property type="entry name" value="ABC TRANSPORTER B FAMILY MEMBER 11-LIKE"/>
    <property type="match status" value="1"/>
</dbReference>
<comment type="subcellular location">
    <subcellularLocation>
        <location evidence="1">Membrane</location>
        <topology evidence="1">Multi-pass membrane protein</topology>
    </subcellularLocation>
</comment>
<dbReference type="Gene3D" id="1.20.1560.10">
    <property type="entry name" value="ABC transporter type 1, transmembrane domain"/>
    <property type="match status" value="1"/>
</dbReference>
<dbReference type="EMBL" id="AUSU01010108">
    <property type="protein sequence ID" value="EPS57553.1"/>
    <property type="molecule type" value="Genomic_DNA"/>
</dbReference>
<evidence type="ECO:0000259" key="11">
    <source>
        <dbReference type="PROSITE" id="PS50929"/>
    </source>
</evidence>
<feature type="non-terminal residue" evidence="12">
    <location>
        <position position="1"/>
    </location>
</feature>
<feature type="transmembrane region" description="Helical" evidence="10">
    <location>
        <begin position="119"/>
        <end position="140"/>
    </location>
</feature>
<dbReference type="InterPro" id="IPR027417">
    <property type="entry name" value="P-loop_NTPase"/>
</dbReference>
<dbReference type="GO" id="GO:0005886">
    <property type="term" value="C:plasma membrane"/>
    <property type="evidence" value="ECO:0007669"/>
    <property type="project" value="UniProtKB-ARBA"/>
</dbReference>
<keyword evidence="5" id="KW-0547">Nucleotide-binding</keyword>
<dbReference type="Gene3D" id="3.40.50.300">
    <property type="entry name" value="P-loop containing nucleotide triphosphate hydrolases"/>
    <property type="match status" value="1"/>
</dbReference>
<dbReference type="GO" id="GO:0015421">
    <property type="term" value="F:ABC-type oligopeptide transporter activity"/>
    <property type="evidence" value="ECO:0007669"/>
    <property type="project" value="TreeGrafter"/>
</dbReference>
<comment type="caution">
    <text evidence="12">The sequence shown here is derived from an EMBL/GenBank/DDBJ whole genome shotgun (WGS) entry which is preliminary data.</text>
</comment>
<dbReference type="AlphaFoldDB" id="S8D4G0"/>
<dbReference type="GO" id="GO:0005524">
    <property type="term" value="F:ATP binding"/>
    <property type="evidence" value="ECO:0007669"/>
    <property type="project" value="UniProtKB-KW"/>
</dbReference>
<name>S8D4G0_9LAMI</name>
<dbReference type="InterPro" id="IPR011527">
    <property type="entry name" value="ABC1_TM_dom"/>
</dbReference>
<comment type="similarity">
    <text evidence="2">Belongs to the ABC transporter superfamily. ABCB family. Multidrug resistance exporter (TC 3.A.1.201) subfamily.</text>
</comment>
<feature type="compositionally biased region" description="Basic residues" evidence="9">
    <location>
        <begin position="44"/>
        <end position="55"/>
    </location>
</feature>
<keyword evidence="7 10" id="KW-1133">Transmembrane helix</keyword>
<feature type="region of interest" description="Disordered" evidence="9">
    <location>
        <begin position="1"/>
        <end position="66"/>
    </location>
</feature>
<dbReference type="SUPFAM" id="SSF90123">
    <property type="entry name" value="ABC transporter transmembrane region"/>
    <property type="match status" value="1"/>
</dbReference>
<evidence type="ECO:0000256" key="5">
    <source>
        <dbReference type="ARBA" id="ARBA00022741"/>
    </source>
</evidence>
<evidence type="ECO:0000256" key="3">
    <source>
        <dbReference type="ARBA" id="ARBA00022448"/>
    </source>
</evidence>
<sequence length="384" mass="41346">VIHHGKVVEKGKHDELIEDTEGPYSQLIRLQNEKPDITVDSSRHSSRRMSHHLRSISRGSSEIGNSSRHHHSLAIALGLPTTSTLGVADSTSELPETSVKPQRVSVARIAELNKPEIPILLGGAVAAILNGAILPIYGLLLSNAISIFYKSPHELRKGSRVWSLAFVALGAASLLAFPARAYLFGIAGNRLIKRIRLMCFEKVVNMEIAWFDEADHSSGIIGARLSGDAAVVRSLAGDTLGQVVQDVSSAIVGLVIAFQASWQLSLIVIALAPFIALSGYVQFKFISGFSADAKAMYETASQVVNDAVGSIRTVASFCAEEKVIRMYEDCCKGPMMNGIRQGLICGAGFGYSFTALFLFYAAAFYAGSRLVAAGKADFRDVFRV</sequence>
<dbReference type="PROSITE" id="PS50929">
    <property type="entry name" value="ABC_TM1F"/>
    <property type="match status" value="1"/>
</dbReference>
<dbReference type="Pfam" id="PF00664">
    <property type="entry name" value="ABC_membrane"/>
    <property type="match status" value="1"/>
</dbReference>
<feature type="compositionally biased region" description="Basic and acidic residues" evidence="9">
    <location>
        <begin position="31"/>
        <end position="43"/>
    </location>
</feature>
<keyword evidence="13" id="KW-1185">Reference proteome</keyword>
<keyword evidence="3" id="KW-0813">Transport</keyword>
<feature type="non-terminal residue" evidence="12">
    <location>
        <position position="384"/>
    </location>
</feature>
<evidence type="ECO:0000256" key="1">
    <source>
        <dbReference type="ARBA" id="ARBA00004141"/>
    </source>
</evidence>
<evidence type="ECO:0000256" key="6">
    <source>
        <dbReference type="ARBA" id="ARBA00022840"/>
    </source>
</evidence>
<dbReference type="OrthoDB" id="6500128at2759"/>
<keyword evidence="8 10" id="KW-0472">Membrane</keyword>
<keyword evidence="4 10" id="KW-0812">Transmembrane</keyword>
<organism evidence="12 13">
    <name type="scientific">Genlisea aurea</name>
    <dbReference type="NCBI Taxonomy" id="192259"/>
    <lineage>
        <taxon>Eukaryota</taxon>
        <taxon>Viridiplantae</taxon>
        <taxon>Streptophyta</taxon>
        <taxon>Embryophyta</taxon>
        <taxon>Tracheophyta</taxon>
        <taxon>Spermatophyta</taxon>
        <taxon>Magnoliopsida</taxon>
        <taxon>eudicotyledons</taxon>
        <taxon>Gunneridae</taxon>
        <taxon>Pentapetalae</taxon>
        <taxon>asterids</taxon>
        <taxon>lamiids</taxon>
        <taxon>Lamiales</taxon>
        <taxon>Lentibulariaceae</taxon>
        <taxon>Genlisea</taxon>
    </lineage>
</organism>
<evidence type="ECO:0000256" key="4">
    <source>
        <dbReference type="ARBA" id="ARBA00022692"/>
    </source>
</evidence>
<gene>
    <name evidence="12" type="ORF">M569_17264</name>
</gene>
<dbReference type="FunFam" id="1.20.1560.10:FF:000009">
    <property type="entry name" value="ABC transporter B family member 1"/>
    <property type="match status" value="1"/>
</dbReference>
<feature type="transmembrane region" description="Helical" evidence="10">
    <location>
        <begin position="250"/>
        <end position="277"/>
    </location>
</feature>
<dbReference type="GO" id="GO:0005743">
    <property type="term" value="C:mitochondrial inner membrane"/>
    <property type="evidence" value="ECO:0007669"/>
    <property type="project" value="TreeGrafter"/>
</dbReference>
<proteinExistence type="inferred from homology"/>
<accession>S8D4G0</accession>
<feature type="transmembrane region" description="Helical" evidence="10">
    <location>
        <begin position="342"/>
        <end position="366"/>
    </location>
</feature>
<evidence type="ECO:0000313" key="13">
    <source>
        <dbReference type="Proteomes" id="UP000015453"/>
    </source>
</evidence>
<reference evidence="12 13" key="1">
    <citation type="journal article" date="2013" name="BMC Genomics">
        <title>The miniature genome of a carnivorous plant Genlisea aurea contains a low number of genes and short non-coding sequences.</title>
        <authorList>
            <person name="Leushkin E.V."/>
            <person name="Sutormin R.A."/>
            <person name="Nabieva E.R."/>
            <person name="Penin A.A."/>
            <person name="Kondrashov A.S."/>
            <person name="Logacheva M.D."/>
        </authorList>
    </citation>
    <scope>NUCLEOTIDE SEQUENCE [LARGE SCALE GENOMIC DNA]</scope>
</reference>
<dbReference type="CDD" id="cd18578">
    <property type="entry name" value="ABC_6TM_Pgp_ABCB1_D2_like"/>
    <property type="match status" value="1"/>
</dbReference>
<feature type="transmembrane region" description="Helical" evidence="10">
    <location>
        <begin position="161"/>
        <end position="183"/>
    </location>
</feature>
<dbReference type="GO" id="GO:0010329">
    <property type="term" value="F:auxin efflux transmembrane transporter activity"/>
    <property type="evidence" value="ECO:0007669"/>
    <property type="project" value="UniProtKB-ARBA"/>
</dbReference>
<evidence type="ECO:0000313" key="12">
    <source>
        <dbReference type="EMBL" id="EPS57553.1"/>
    </source>
</evidence>